<dbReference type="GO" id="GO:0005615">
    <property type="term" value="C:extracellular space"/>
    <property type="evidence" value="ECO:0007669"/>
    <property type="project" value="TreeGrafter"/>
</dbReference>
<dbReference type="PANTHER" id="PTHR12236">
    <property type="entry name" value="STRUCTURAL CONTITUENT OF CUTICLE"/>
    <property type="match status" value="1"/>
</dbReference>
<sequence>MKTVALVLSVAVAAWAGPQGGYNNQGPVVQGPVVQGPVVQGPRYASAPAQYNFQWDVNHSPSSNFYGHQEGRDGANTKGSYYVQLPDSRLMRVEYYVDETGYHPTVTFEGEAQFPSGPSRGYSQPASTPQETYQQPAPAPSQLYSTP</sequence>
<dbReference type="InterPro" id="IPR000618">
    <property type="entry name" value="Insect_cuticle"/>
</dbReference>
<organism evidence="5 6">
    <name type="scientific">Homarus americanus</name>
    <name type="common">American lobster</name>
    <dbReference type="NCBI Taxonomy" id="6706"/>
    <lineage>
        <taxon>Eukaryota</taxon>
        <taxon>Metazoa</taxon>
        <taxon>Ecdysozoa</taxon>
        <taxon>Arthropoda</taxon>
        <taxon>Crustacea</taxon>
        <taxon>Multicrustacea</taxon>
        <taxon>Malacostraca</taxon>
        <taxon>Eumalacostraca</taxon>
        <taxon>Eucarida</taxon>
        <taxon>Decapoda</taxon>
        <taxon>Pleocyemata</taxon>
        <taxon>Astacidea</taxon>
        <taxon>Nephropoidea</taxon>
        <taxon>Nephropidae</taxon>
        <taxon>Homarus</taxon>
    </lineage>
</organism>
<reference evidence="5" key="1">
    <citation type="journal article" date="2021" name="Sci. Adv.">
        <title>The American lobster genome reveals insights on longevity, neural, and immune adaptations.</title>
        <authorList>
            <person name="Polinski J.M."/>
            <person name="Zimin A.V."/>
            <person name="Clark K.F."/>
            <person name="Kohn A.B."/>
            <person name="Sadowski N."/>
            <person name="Timp W."/>
            <person name="Ptitsyn A."/>
            <person name="Khanna P."/>
            <person name="Romanova D.Y."/>
            <person name="Williams P."/>
            <person name="Greenwood S.J."/>
            <person name="Moroz L.L."/>
            <person name="Walt D.R."/>
            <person name="Bodnar A.G."/>
        </authorList>
    </citation>
    <scope>NUCLEOTIDE SEQUENCE</scope>
    <source>
        <strain evidence="5">GMGI-L3</strain>
    </source>
</reference>
<keyword evidence="1 2" id="KW-0193">Cuticle</keyword>
<dbReference type="OrthoDB" id="6346814at2759"/>
<dbReference type="InterPro" id="IPR051217">
    <property type="entry name" value="Insect_Cuticle_Struc_Prot"/>
</dbReference>
<protein>
    <submittedName>
        <fullName evidence="5">Pro-resilin-like 105</fullName>
    </submittedName>
</protein>
<comment type="caution">
    <text evidence="5">The sequence shown here is derived from an EMBL/GenBank/DDBJ whole genome shotgun (WGS) entry which is preliminary data.</text>
</comment>
<evidence type="ECO:0000256" key="3">
    <source>
        <dbReference type="SAM" id="MobiDB-lite"/>
    </source>
</evidence>
<keyword evidence="6" id="KW-1185">Reference proteome</keyword>
<proteinExistence type="predicted"/>
<dbReference type="Proteomes" id="UP000747542">
    <property type="component" value="Unassembled WGS sequence"/>
</dbReference>
<feature type="chain" id="PRO_5035258399" evidence="4">
    <location>
        <begin position="17"/>
        <end position="147"/>
    </location>
</feature>
<dbReference type="Pfam" id="PF00379">
    <property type="entry name" value="Chitin_bind_4"/>
    <property type="match status" value="1"/>
</dbReference>
<evidence type="ECO:0000256" key="1">
    <source>
        <dbReference type="ARBA" id="ARBA00022460"/>
    </source>
</evidence>
<accession>A0A8J5NAG6</accession>
<evidence type="ECO:0000313" key="6">
    <source>
        <dbReference type="Proteomes" id="UP000747542"/>
    </source>
</evidence>
<name>A0A8J5NAG6_HOMAM</name>
<dbReference type="PROSITE" id="PS51155">
    <property type="entry name" value="CHIT_BIND_RR_2"/>
    <property type="match status" value="1"/>
</dbReference>
<evidence type="ECO:0000313" key="5">
    <source>
        <dbReference type="EMBL" id="KAG7176066.1"/>
    </source>
</evidence>
<dbReference type="PANTHER" id="PTHR12236:SF79">
    <property type="entry name" value="CUTICULAR PROTEIN 50CB-RELATED"/>
    <property type="match status" value="1"/>
</dbReference>
<dbReference type="AlphaFoldDB" id="A0A8J5NAG6"/>
<feature type="region of interest" description="Disordered" evidence="3">
    <location>
        <begin position="107"/>
        <end position="147"/>
    </location>
</feature>
<gene>
    <name evidence="5" type="ORF">Hamer_G017037</name>
</gene>
<dbReference type="GO" id="GO:0042302">
    <property type="term" value="F:structural constituent of cuticle"/>
    <property type="evidence" value="ECO:0007669"/>
    <property type="project" value="UniProtKB-UniRule"/>
</dbReference>
<feature type="compositionally biased region" description="Polar residues" evidence="3">
    <location>
        <begin position="121"/>
        <end position="135"/>
    </location>
</feature>
<evidence type="ECO:0000256" key="2">
    <source>
        <dbReference type="PROSITE-ProRule" id="PRU00497"/>
    </source>
</evidence>
<dbReference type="GO" id="GO:0031012">
    <property type="term" value="C:extracellular matrix"/>
    <property type="evidence" value="ECO:0007669"/>
    <property type="project" value="TreeGrafter"/>
</dbReference>
<evidence type="ECO:0000256" key="4">
    <source>
        <dbReference type="SAM" id="SignalP"/>
    </source>
</evidence>
<dbReference type="EMBL" id="JAHLQT010004419">
    <property type="protein sequence ID" value="KAG7176066.1"/>
    <property type="molecule type" value="Genomic_DNA"/>
</dbReference>
<keyword evidence="4" id="KW-0732">Signal</keyword>
<feature type="signal peptide" evidence="4">
    <location>
        <begin position="1"/>
        <end position="16"/>
    </location>
</feature>